<name>A0A1G7GE19_9SPHI</name>
<dbReference type="EMBL" id="FNAI01000010">
    <property type="protein sequence ID" value="SDE86380.1"/>
    <property type="molecule type" value="Genomic_DNA"/>
</dbReference>
<dbReference type="Proteomes" id="UP000199072">
    <property type="component" value="Unassembled WGS sequence"/>
</dbReference>
<organism evidence="2 3">
    <name type="scientific">Mucilaginibacter pineti</name>
    <dbReference type="NCBI Taxonomy" id="1391627"/>
    <lineage>
        <taxon>Bacteria</taxon>
        <taxon>Pseudomonadati</taxon>
        <taxon>Bacteroidota</taxon>
        <taxon>Sphingobacteriia</taxon>
        <taxon>Sphingobacteriales</taxon>
        <taxon>Sphingobacteriaceae</taxon>
        <taxon>Mucilaginibacter</taxon>
    </lineage>
</organism>
<feature type="compositionally biased region" description="Basic residues" evidence="1">
    <location>
        <begin position="10"/>
        <end position="19"/>
    </location>
</feature>
<reference evidence="2 3" key="1">
    <citation type="submission" date="2016-10" db="EMBL/GenBank/DDBJ databases">
        <authorList>
            <person name="de Groot N.N."/>
        </authorList>
    </citation>
    <scope>NUCLEOTIDE SEQUENCE [LARGE SCALE GENOMIC DNA]</scope>
    <source>
        <strain evidence="2 3">47C3B</strain>
    </source>
</reference>
<accession>A0A1G7GE19</accession>
<evidence type="ECO:0000256" key="1">
    <source>
        <dbReference type="SAM" id="MobiDB-lite"/>
    </source>
</evidence>
<dbReference type="STRING" id="1391627.SAMN05216464_110101"/>
<dbReference type="RefSeq" id="WP_143014183.1">
    <property type="nucleotide sequence ID" value="NZ_FNAI01000010.1"/>
</dbReference>
<gene>
    <name evidence="2" type="ORF">SAMN05216464_110101</name>
</gene>
<sequence>MQVISEHSRIHGAAKRTARCSRSPKGTTPKRSSGKPAPDFLRHSFLPLYVEDGEALPDKEPLEQQYFESLALLQSAYPMQLLDVSTKAYPYNLLLSAWDAERKIRRIEPDKDVHLLGCTFLIDSGKRMNTRQRLYYIPIQPLFILTKVKGKQGRKTAQLLLSVFAYLYHHAGIPCYTSPSSFIRWQYEMLEEWLTDEHHNEDEQEDVANQLNEIRAVHHYGEIVRKKLRHESHFSTFNQRMETYRPCNNWEREILKLAQDIYQLWQAYPDTNIYSHIIPMECEDEDEQITRIEQYVSFVATSDGALFDGLFQMVNERLGESVDMDEPAAFTIYGKNQKISVETFDYEQRLLPLLEDLIYLLNNRS</sequence>
<dbReference type="AlphaFoldDB" id="A0A1G7GE19"/>
<protein>
    <submittedName>
        <fullName evidence="2">Uncharacterized protein</fullName>
    </submittedName>
</protein>
<keyword evidence="3" id="KW-1185">Reference proteome</keyword>
<proteinExistence type="predicted"/>
<evidence type="ECO:0000313" key="3">
    <source>
        <dbReference type="Proteomes" id="UP000199072"/>
    </source>
</evidence>
<feature type="region of interest" description="Disordered" evidence="1">
    <location>
        <begin position="1"/>
        <end position="39"/>
    </location>
</feature>
<evidence type="ECO:0000313" key="2">
    <source>
        <dbReference type="EMBL" id="SDE86380.1"/>
    </source>
</evidence>
<dbReference type="OrthoDB" id="917674at2"/>